<dbReference type="OrthoDB" id="9796880at2"/>
<dbReference type="SUPFAM" id="SSF54292">
    <property type="entry name" value="2Fe-2S ferredoxin-like"/>
    <property type="match status" value="1"/>
</dbReference>
<dbReference type="InterPro" id="IPR036010">
    <property type="entry name" value="2Fe-2S_ferredoxin-like_sf"/>
</dbReference>
<dbReference type="AlphaFoldDB" id="A0A2T0WHQ4"/>
<organism evidence="6 7">
    <name type="scientific">Mongoliibacter ruber</name>
    <dbReference type="NCBI Taxonomy" id="1750599"/>
    <lineage>
        <taxon>Bacteria</taxon>
        <taxon>Pseudomonadati</taxon>
        <taxon>Bacteroidota</taxon>
        <taxon>Cytophagia</taxon>
        <taxon>Cytophagales</taxon>
        <taxon>Cyclobacteriaceae</taxon>
        <taxon>Mongoliibacter</taxon>
    </lineage>
</organism>
<evidence type="ECO:0000256" key="2">
    <source>
        <dbReference type="ARBA" id="ARBA00022723"/>
    </source>
</evidence>
<dbReference type="InterPro" id="IPR012675">
    <property type="entry name" value="Beta-grasp_dom_sf"/>
</dbReference>
<keyword evidence="3" id="KW-0408">Iron</keyword>
<gene>
    <name evidence="6" type="ORF">CLW00_10973</name>
</gene>
<dbReference type="PANTHER" id="PTHR44379:SF6">
    <property type="entry name" value="BLR6046 PROTEIN"/>
    <property type="match status" value="1"/>
</dbReference>
<evidence type="ECO:0000256" key="1">
    <source>
        <dbReference type="ARBA" id="ARBA00022714"/>
    </source>
</evidence>
<dbReference type="InterPro" id="IPR002888">
    <property type="entry name" value="2Fe-2S-bd"/>
</dbReference>
<reference evidence="6 7" key="1">
    <citation type="submission" date="2018-03" db="EMBL/GenBank/DDBJ databases">
        <title>Genomic Encyclopedia of Archaeal and Bacterial Type Strains, Phase II (KMG-II): from individual species to whole genera.</title>
        <authorList>
            <person name="Goeker M."/>
        </authorList>
    </citation>
    <scope>NUCLEOTIDE SEQUENCE [LARGE SCALE GENOMIC DNA]</scope>
    <source>
        <strain evidence="6 7">DSM 27929</strain>
    </source>
</reference>
<name>A0A2T0WHQ4_9BACT</name>
<protein>
    <submittedName>
        <fullName evidence="6">Nicotinate dehydrogenase subunit A</fullName>
    </submittedName>
</protein>
<evidence type="ECO:0000313" key="7">
    <source>
        <dbReference type="Proteomes" id="UP000238157"/>
    </source>
</evidence>
<dbReference type="InterPro" id="IPR051452">
    <property type="entry name" value="Diverse_Oxidoreductases"/>
</dbReference>
<keyword evidence="7" id="KW-1185">Reference proteome</keyword>
<accession>A0A2T0WHQ4</accession>
<dbReference type="GO" id="GO:0016491">
    <property type="term" value="F:oxidoreductase activity"/>
    <property type="evidence" value="ECO:0007669"/>
    <property type="project" value="InterPro"/>
</dbReference>
<keyword evidence="1" id="KW-0001">2Fe-2S</keyword>
<dbReference type="InterPro" id="IPR001041">
    <property type="entry name" value="2Fe-2S_ferredoxin-type"/>
</dbReference>
<dbReference type="GO" id="GO:0046872">
    <property type="term" value="F:metal ion binding"/>
    <property type="evidence" value="ECO:0007669"/>
    <property type="project" value="UniProtKB-KW"/>
</dbReference>
<evidence type="ECO:0000256" key="4">
    <source>
        <dbReference type="ARBA" id="ARBA00023014"/>
    </source>
</evidence>
<feature type="domain" description="2Fe-2S ferredoxin-type" evidence="5">
    <location>
        <begin position="1"/>
        <end position="77"/>
    </location>
</feature>
<sequence length="155" mass="17106">MALILKINGVEKVLDINPQEPLLYVLREEFGLNGSKFGCGLQQCGTCFVLADGEAMPTCLQPCQNFQEMDIITIEGLADGDKLHPLQESFFNEQAAQCGYCLNGMLIAGLALLKKNAKPNEDEIRIALDKVICRCGTHSRFIRAVKKASETHSKF</sequence>
<dbReference type="PROSITE" id="PS51085">
    <property type="entry name" value="2FE2S_FER_2"/>
    <property type="match status" value="1"/>
</dbReference>
<evidence type="ECO:0000256" key="3">
    <source>
        <dbReference type="ARBA" id="ARBA00023004"/>
    </source>
</evidence>
<dbReference type="InterPro" id="IPR036884">
    <property type="entry name" value="2Fe-2S-bd_dom_sf"/>
</dbReference>
<keyword evidence="2" id="KW-0479">Metal-binding</keyword>
<comment type="caution">
    <text evidence="6">The sequence shown here is derived from an EMBL/GenBank/DDBJ whole genome shotgun (WGS) entry which is preliminary data.</text>
</comment>
<evidence type="ECO:0000313" key="6">
    <source>
        <dbReference type="EMBL" id="PRY86227.1"/>
    </source>
</evidence>
<dbReference type="GO" id="GO:0051537">
    <property type="term" value="F:2 iron, 2 sulfur cluster binding"/>
    <property type="evidence" value="ECO:0007669"/>
    <property type="project" value="UniProtKB-KW"/>
</dbReference>
<keyword evidence="4" id="KW-0411">Iron-sulfur</keyword>
<dbReference type="EMBL" id="PVTR01000009">
    <property type="protein sequence ID" value="PRY86227.1"/>
    <property type="molecule type" value="Genomic_DNA"/>
</dbReference>
<dbReference type="Gene3D" id="1.10.150.120">
    <property type="entry name" value="[2Fe-2S]-binding domain"/>
    <property type="match status" value="1"/>
</dbReference>
<dbReference type="Gene3D" id="3.10.20.30">
    <property type="match status" value="1"/>
</dbReference>
<evidence type="ECO:0000259" key="5">
    <source>
        <dbReference type="PROSITE" id="PS51085"/>
    </source>
</evidence>
<dbReference type="Pfam" id="PF00111">
    <property type="entry name" value="Fer2"/>
    <property type="match status" value="1"/>
</dbReference>
<dbReference type="Pfam" id="PF01799">
    <property type="entry name" value="Fer2_2"/>
    <property type="match status" value="1"/>
</dbReference>
<dbReference type="RefSeq" id="WP_106134562.1">
    <property type="nucleotide sequence ID" value="NZ_PVTR01000009.1"/>
</dbReference>
<dbReference type="SUPFAM" id="SSF47741">
    <property type="entry name" value="CO dehydrogenase ISP C-domain like"/>
    <property type="match status" value="1"/>
</dbReference>
<proteinExistence type="predicted"/>
<dbReference type="Proteomes" id="UP000238157">
    <property type="component" value="Unassembled WGS sequence"/>
</dbReference>
<dbReference type="PANTHER" id="PTHR44379">
    <property type="entry name" value="OXIDOREDUCTASE WITH IRON-SULFUR SUBUNIT"/>
    <property type="match status" value="1"/>
</dbReference>